<dbReference type="Proteomes" id="UP000620266">
    <property type="component" value="Unassembled WGS sequence"/>
</dbReference>
<feature type="region of interest" description="Disordered" evidence="1">
    <location>
        <begin position="185"/>
        <end position="213"/>
    </location>
</feature>
<evidence type="ECO:0000313" key="2">
    <source>
        <dbReference type="EMBL" id="GGB99435.1"/>
    </source>
</evidence>
<name>A0A8J2ULE7_9BURK</name>
<proteinExistence type="predicted"/>
<accession>A0A8J2ULE7</accession>
<evidence type="ECO:0000313" key="3">
    <source>
        <dbReference type="Proteomes" id="UP000620266"/>
    </source>
</evidence>
<protein>
    <submittedName>
        <fullName evidence="2">Uncharacterized protein</fullName>
    </submittedName>
</protein>
<keyword evidence="3" id="KW-1185">Reference proteome</keyword>
<evidence type="ECO:0000256" key="1">
    <source>
        <dbReference type="SAM" id="MobiDB-lite"/>
    </source>
</evidence>
<sequence length="248" mass="25943">MIANIGNAWPVQRTDATRIAGDLLTRVDSRTSAVNPPAGREQEEGPRREDQAERKAGNERQVGDELAMQLQQSRLARADAEAGLPGTQTVSSLDTNNDYLDRAAQQLASDEGNNIEAGAGAAAQPLLPNSADGGVRADDSEFEVGIDRIDAGTARTDDAGQPAAGSAIALAAAGSGREAADLNRDGAIGPQESSVHQASQTEPVQAEAQAQQQQAAERIATRLAQTYGRFDPEIANATLRVNPFHIAA</sequence>
<comment type="caution">
    <text evidence="2">The sequence shown here is derived from an EMBL/GenBank/DDBJ whole genome shotgun (WGS) entry which is preliminary data.</text>
</comment>
<dbReference type="AlphaFoldDB" id="A0A8J2ULE7"/>
<organism evidence="2 3">
    <name type="scientific">Oxalicibacterium flavum</name>
    <dbReference type="NCBI Taxonomy" id="179467"/>
    <lineage>
        <taxon>Bacteria</taxon>
        <taxon>Pseudomonadati</taxon>
        <taxon>Pseudomonadota</taxon>
        <taxon>Betaproteobacteria</taxon>
        <taxon>Burkholderiales</taxon>
        <taxon>Oxalobacteraceae</taxon>
        <taxon>Oxalicibacterium</taxon>
    </lineage>
</organism>
<feature type="compositionally biased region" description="Basic and acidic residues" evidence="1">
    <location>
        <begin position="40"/>
        <end position="63"/>
    </location>
</feature>
<reference evidence="2" key="2">
    <citation type="submission" date="2020-09" db="EMBL/GenBank/DDBJ databases">
        <authorList>
            <person name="Sun Q."/>
            <person name="Sedlacek I."/>
        </authorList>
    </citation>
    <scope>NUCLEOTIDE SEQUENCE</scope>
    <source>
        <strain evidence="2">CCM 7086</strain>
    </source>
</reference>
<gene>
    <name evidence="2" type="ORF">GCM10007205_05950</name>
</gene>
<dbReference type="RefSeq" id="WP_188394666.1">
    <property type="nucleotide sequence ID" value="NZ_BMCG01000001.1"/>
</dbReference>
<feature type="region of interest" description="Disordered" evidence="1">
    <location>
        <begin position="28"/>
        <end position="64"/>
    </location>
</feature>
<dbReference type="EMBL" id="BMCG01000001">
    <property type="protein sequence ID" value="GGB99435.1"/>
    <property type="molecule type" value="Genomic_DNA"/>
</dbReference>
<reference evidence="2" key="1">
    <citation type="journal article" date="2014" name="Int. J. Syst. Evol. Microbiol.">
        <title>Complete genome sequence of Corynebacterium casei LMG S-19264T (=DSM 44701T), isolated from a smear-ripened cheese.</title>
        <authorList>
            <consortium name="US DOE Joint Genome Institute (JGI-PGF)"/>
            <person name="Walter F."/>
            <person name="Albersmeier A."/>
            <person name="Kalinowski J."/>
            <person name="Ruckert C."/>
        </authorList>
    </citation>
    <scope>NUCLEOTIDE SEQUENCE</scope>
    <source>
        <strain evidence="2">CCM 7086</strain>
    </source>
</reference>
<feature type="compositionally biased region" description="Polar residues" evidence="1">
    <location>
        <begin position="191"/>
        <end position="203"/>
    </location>
</feature>